<sequence length="146" mass="17021">MDLTIPTATHTSLAEQRRRPRLVDGHAMDQQQQPRQRRSRKRERPPPPPGRSGQQEEEAREEDVDRFFALLADVREMRELWRRNGGGEAAAQRTTRVDDRPSQDQRQLWRPTFVMEDFAFELKGSEVQAEKKKVDDAPNLDLSLSM</sequence>
<dbReference type="Pfam" id="PF15699">
    <property type="entry name" value="NPR1_interact"/>
    <property type="match status" value="1"/>
</dbReference>
<dbReference type="HOGENOM" id="CLU_1671960_0_0_1"/>
<evidence type="ECO:0000256" key="4">
    <source>
        <dbReference type="SAM" id="MobiDB-lite"/>
    </source>
</evidence>
<feature type="compositionally biased region" description="Basic and acidic residues" evidence="4">
    <location>
        <begin position="15"/>
        <end position="27"/>
    </location>
</feature>
<reference evidence="5" key="2">
    <citation type="submission" date="2013-04" db="UniProtKB">
        <authorList>
            <consortium name="EnsemblPlants"/>
        </authorList>
    </citation>
    <scope>IDENTIFICATION</scope>
</reference>
<reference evidence="5" key="1">
    <citation type="journal article" date="2013" name="Nat. Commun.">
        <title>Whole-genome sequencing of Oryza brachyantha reveals mechanisms underlying Oryza genome evolution.</title>
        <authorList>
            <person name="Chen J."/>
            <person name="Huang Q."/>
            <person name="Gao D."/>
            <person name="Wang J."/>
            <person name="Lang Y."/>
            <person name="Liu T."/>
            <person name="Li B."/>
            <person name="Bai Z."/>
            <person name="Luis Goicoechea J."/>
            <person name="Liang C."/>
            <person name="Chen C."/>
            <person name="Zhang W."/>
            <person name="Sun S."/>
            <person name="Liao Y."/>
            <person name="Zhang X."/>
            <person name="Yang L."/>
            <person name="Song C."/>
            <person name="Wang M."/>
            <person name="Shi J."/>
            <person name="Liu G."/>
            <person name="Liu J."/>
            <person name="Zhou H."/>
            <person name="Zhou W."/>
            <person name="Yu Q."/>
            <person name="An N."/>
            <person name="Chen Y."/>
            <person name="Cai Q."/>
            <person name="Wang B."/>
            <person name="Liu B."/>
            <person name="Min J."/>
            <person name="Huang Y."/>
            <person name="Wu H."/>
            <person name="Li Z."/>
            <person name="Zhang Y."/>
            <person name="Yin Y."/>
            <person name="Song W."/>
            <person name="Jiang J."/>
            <person name="Jackson S.A."/>
            <person name="Wing R.A."/>
            <person name="Wang J."/>
            <person name="Chen M."/>
        </authorList>
    </citation>
    <scope>NUCLEOTIDE SEQUENCE [LARGE SCALE GENOMIC DNA]</scope>
    <source>
        <strain evidence="5">cv. IRGC 101232</strain>
    </source>
</reference>
<protein>
    <submittedName>
        <fullName evidence="5">Uncharacterized protein</fullName>
    </submittedName>
</protein>
<organism evidence="5">
    <name type="scientific">Oryza brachyantha</name>
    <name type="common">malo sina</name>
    <dbReference type="NCBI Taxonomy" id="4533"/>
    <lineage>
        <taxon>Eukaryota</taxon>
        <taxon>Viridiplantae</taxon>
        <taxon>Streptophyta</taxon>
        <taxon>Embryophyta</taxon>
        <taxon>Tracheophyta</taxon>
        <taxon>Spermatophyta</taxon>
        <taxon>Magnoliopsida</taxon>
        <taxon>Liliopsida</taxon>
        <taxon>Poales</taxon>
        <taxon>Poaceae</taxon>
        <taxon>BOP clade</taxon>
        <taxon>Oryzoideae</taxon>
        <taxon>Oryzeae</taxon>
        <taxon>Oryzinae</taxon>
        <taxon>Oryza</taxon>
    </lineage>
</organism>
<dbReference type="AlphaFoldDB" id="J3L0D1"/>
<dbReference type="Gramene" id="OB01G26870.1">
    <property type="protein sequence ID" value="OB01G26870.1"/>
    <property type="gene ID" value="OB01G26870"/>
</dbReference>
<evidence type="ECO:0000256" key="2">
    <source>
        <dbReference type="ARBA" id="ARBA00009937"/>
    </source>
</evidence>
<dbReference type="KEGG" id="obr:107304800"/>
<dbReference type="PANTHER" id="PTHR33669:SF14">
    <property type="entry name" value="NRR REPRESSOR HOMOLOG 3"/>
    <property type="match status" value="1"/>
</dbReference>
<dbReference type="InterPro" id="IPR031425">
    <property type="entry name" value="NPR1/NH1-interacting"/>
</dbReference>
<comment type="similarity">
    <text evidence="2">Belongs to the NPR1-interactor family.</text>
</comment>
<gene>
    <name evidence="5" type="primary">LOC107304800</name>
</gene>
<dbReference type="EnsemblPlants" id="OB01G26870.1">
    <property type="protein sequence ID" value="OB01G26870.1"/>
    <property type="gene ID" value="OB01G26870"/>
</dbReference>
<dbReference type="OrthoDB" id="693542at2759"/>
<evidence type="ECO:0000313" key="5">
    <source>
        <dbReference type="EnsemblPlants" id="OB01G26870.1"/>
    </source>
</evidence>
<dbReference type="GeneID" id="107304800"/>
<dbReference type="Proteomes" id="UP000006038">
    <property type="component" value="Chromosome 1"/>
</dbReference>
<dbReference type="PANTHER" id="PTHR33669">
    <property type="entry name" value="PROTEIN NEGATIVE REGULATOR OF RESISTANCE"/>
    <property type="match status" value="1"/>
</dbReference>
<evidence type="ECO:0000256" key="1">
    <source>
        <dbReference type="ARBA" id="ARBA00004123"/>
    </source>
</evidence>
<name>J3L0D1_ORYBR</name>
<dbReference type="GO" id="GO:0010112">
    <property type="term" value="P:regulation of systemic acquired resistance"/>
    <property type="evidence" value="ECO:0007669"/>
    <property type="project" value="InterPro"/>
</dbReference>
<comment type="subcellular location">
    <subcellularLocation>
        <location evidence="1">Nucleus</location>
    </subcellularLocation>
</comment>
<feature type="compositionally biased region" description="Acidic residues" evidence="4">
    <location>
        <begin position="55"/>
        <end position="64"/>
    </location>
</feature>
<feature type="region of interest" description="Disordered" evidence="4">
    <location>
        <begin position="1"/>
        <end position="64"/>
    </location>
</feature>
<evidence type="ECO:0000256" key="3">
    <source>
        <dbReference type="ARBA" id="ARBA00023242"/>
    </source>
</evidence>
<accession>J3L0D1</accession>
<keyword evidence="3" id="KW-0539">Nucleus</keyword>
<feature type="region of interest" description="Disordered" evidence="4">
    <location>
        <begin position="83"/>
        <end position="106"/>
    </location>
</feature>
<dbReference type="OMA" id="DGHAMDQ"/>
<dbReference type="GO" id="GO:0005634">
    <property type="term" value="C:nucleus"/>
    <property type="evidence" value="ECO:0007669"/>
    <property type="project" value="UniProtKB-SubCell"/>
</dbReference>
<keyword evidence="6" id="KW-1185">Reference proteome</keyword>
<proteinExistence type="inferred from homology"/>
<feature type="compositionally biased region" description="Polar residues" evidence="4">
    <location>
        <begin position="1"/>
        <end position="14"/>
    </location>
</feature>
<dbReference type="RefSeq" id="XP_015695905.1">
    <property type="nucleotide sequence ID" value="XM_015840419.2"/>
</dbReference>
<evidence type="ECO:0000313" key="6">
    <source>
        <dbReference type="Proteomes" id="UP000006038"/>
    </source>
</evidence>